<reference evidence="6 7" key="1">
    <citation type="submission" date="2020-04" db="EMBL/GenBank/DDBJ databases">
        <title>Marinomonas sp. M1K-6 isolated from the deep seawater of the Mariana Trench.</title>
        <authorList>
            <person name="Li Y."/>
        </authorList>
    </citation>
    <scope>NUCLEOTIDE SEQUENCE [LARGE SCALE GENOMIC DNA]</scope>
    <source>
        <strain evidence="6 7">M1K-6</strain>
    </source>
</reference>
<dbReference type="InterPro" id="IPR017508">
    <property type="entry name" value="HipA_N1"/>
</dbReference>
<evidence type="ECO:0000256" key="2">
    <source>
        <dbReference type="ARBA" id="ARBA00022679"/>
    </source>
</evidence>
<dbReference type="SUPFAM" id="SSF47473">
    <property type="entry name" value="EF-hand"/>
    <property type="match status" value="1"/>
</dbReference>
<keyword evidence="3" id="KW-0418">Kinase</keyword>
<dbReference type="Pfam" id="PF13657">
    <property type="entry name" value="Couple_hipA"/>
    <property type="match status" value="1"/>
</dbReference>
<feature type="domain" description="HipA-like C-terminal" evidence="4">
    <location>
        <begin position="136"/>
        <end position="347"/>
    </location>
</feature>
<protein>
    <submittedName>
        <fullName evidence="6">Type II toxin-antitoxin system HipA family toxin</fullName>
    </submittedName>
</protein>
<sequence>MMSELDVYVGAQSVACLTKESDEFLLNYACDDSLSFVSLTMPVRAKSYVSNRLFPIFEMHLPEGYLLSVLKKHFSKLTATDDFGLLALLAGKVQGRLSYGANLGDGEFFSLDEVLQSSQPDLFAQLVGRFALSSPVSGVQPKVLALLKDKATLRMGHYIVKSWGDDYPDLALNEWLCMTALSKAGLDVPEFYLSDDERCFVMKRFDVTDSGYLGFEDFCVLQARSRDDKYVGSYEQLAKSIATFVSPRYRNKALLDYFKAIVLNQWLQNGDAHLKNFGVLYSSIEDIRLAPIYDVVSTTVYISQDIQALTLLGSKRWRSVAHLERFAVAHCGLTLKQARSAVAECLAGMVWLQYEVKLLQKQTTGKDSRGRLLDHFAGLAEKVLGYVGE</sequence>
<evidence type="ECO:0000256" key="3">
    <source>
        <dbReference type="ARBA" id="ARBA00022777"/>
    </source>
</evidence>
<organism evidence="6 7">
    <name type="scientific">Marinomonas profundi</name>
    <dbReference type="NCBI Taxonomy" id="2726122"/>
    <lineage>
        <taxon>Bacteria</taxon>
        <taxon>Pseudomonadati</taxon>
        <taxon>Pseudomonadota</taxon>
        <taxon>Gammaproteobacteria</taxon>
        <taxon>Oceanospirillales</taxon>
        <taxon>Oceanospirillaceae</taxon>
        <taxon>Marinomonas</taxon>
    </lineage>
</organism>
<dbReference type="AlphaFoldDB" id="A0A847R582"/>
<evidence type="ECO:0000259" key="5">
    <source>
        <dbReference type="Pfam" id="PF13657"/>
    </source>
</evidence>
<dbReference type="GO" id="GO:0004674">
    <property type="term" value="F:protein serine/threonine kinase activity"/>
    <property type="evidence" value="ECO:0007669"/>
    <property type="project" value="TreeGrafter"/>
</dbReference>
<evidence type="ECO:0000259" key="4">
    <source>
        <dbReference type="Pfam" id="PF07804"/>
    </source>
</evidence>
<dbReference type="PANTHER" id="PTHR37419">
    <property type="entry name" value="SERINE/THREONINE-PROTEIN KINASE TOXIN HIPA"/>
    <property type="match status" value="1"/>
</dbReference>
<evidence type="ECO:0000313" key="7">
    <source>
        <dbReference type="Proteomes" id="UP000586067"/>
    </source>
</evidence>
<dbReference type="Pfam" id="PF07804">
    <property type="entry name" value="HipA_C"/>
    <property type="match status" value="1"/>
</dbReference>
<comment type="caution">
    <text evidence="6">The sequence shown here is derived from an EMBL/GenBank/DDBJ whole genome shotgun (WGS) entry which is preliminary data.</text>
</comment>
<dbReference type="Proteomes" id="UP000586067">
    <property type="component" value="Unassembled WGS sequence"/>
</dbReference>
<accession>A0A847R582</accession>
<dbReference type="InterPro" id="IPR011992">
    <property type="entry name" value="EF-hand-dom_pair"/>
</dbReference>
<dbReference type="EMBL" id="JABAEK010000037">
    <property type="protein sequence ID" value="NLQ19192.1"/>
    <property type="molecule type" value="Genomic_DNA"/>
</dbReference>
<comment type="similarity">
    <text evidence="1">Belongs to the HipA Ser/Thr kinase family.</text>
</comment>
<dbReference type="NCBIfam" id="TIGR03071">
    <property type="entry name" value="couple_hipA"/>
    <property type="match status" value="1"/>
</dbReference>
<dbReference type="RefSeq" id="WP_168827652.1">
    <property type="nucleotide sequence ID" value="NZ_CP073013.1"/>
</dbReference>
<dbReference type="Gene3D" id="1.10.1070.20">
    <property type="match status" value="1"/>
</dbReference>
<evidence type="ECO:0000256" key="1">
    <source>
        <dbReference type="ARBA" id="ARBA00010164"/>
    </source>
</evidence>
<proteinExistence type="inferred from homology"/>
<dbReference type="GO" id="GO:0005829">
    <property type="term" value="C:cytosol"/>
    <property type="evidence" value="ECO:0007669"/>
    <property type="project" value="TreeGrafter"/>
</dbReference>
<dbReference type="InterPro" id="IPR052028">
    <property type="entry name" value="HipA_Ser/Thr_kinase"/>
</dbReference>
<keyword evidence="2" id="KW-0808">Transferase</keyword>
<evidence type="ECO:0000313" key="6">
    <source>
        <dbReference type="EMBL" id="NLQ19192.1"/>
    </source>
</evidence>
<gene>
    <name evidence="6" type="ORF">HGG82_16485</name>
</gene>
<dbReference type="PANTHER" id="PTHR37419:SF1">
    <property type="entry name" value="SERINE_THREONINE-PROTEIN KINASE TOXIN HIPA"/>
    <property type="match status" value="1"/>
</dbReference>
<dbReference type="InterPro" id="IPR012893">
    <property type="entry name" value="HipA-like_C"/>
</dbReference>
<keyword evidence="7" id="KW-1185">Reference proteome</keyword>
<name>A0A847R582_9GAMM</name>
<feature type="domain" description="HipA N-terminal subdomain 1" evidence="5">
    <location>
        <begin position="5"/>
        <end position="99"/>
    </location>
</feature>